<dbReference type="AlphaFoldDB" id="B2FK87"/>
<dbReference type="HOGENOM" id="CLU_173410_0_0_6"/>
<feature type="transmembrane region" description="Helical" evidence="1">
    <location>
        <begin position="85"/>
        <end position="109"/>
    </location>
</feature>
<keyword evidence="1" id="KW-1133">Transmembrane helix</keyword>
<protein>
    <recommendedName>
        <fullName evidence="4">Transmembrane protein</fullName>
    </recommendedName>
</protein>
<dbReference type="KEGG" id="sml:Smlt1714"/>
<keyword evidence="1" id="KW-0472">Membrane</keyword>
<accession>B2FK87</accession>
<evidence type="ECO:0000313" key="2">
    <source>
        <dbReference type="EMBL" id="CAQ45238.1"/>
    </source>
</evidence>
<reference evidence="2" key="1">
    <citation type="journal article" date="2008" name="Genome Biol.">
        <title>The complete genome, comparative and functional analysis of Stenotrophomonas maltophilia reveals an organism heavily shielded by drug resistance determinants.</title>
        <authorList>
            <person name="Crossman L.C."/>
            <person name="Gould V.C."/>
            <person name="Dow J.M."/>
            <person name="Vernikos G.S."/>
            <person name="Okazaki A."/>
            <person name="Sebaihia M."/>
            <person name="Saunders D."/>
            <person name="Arrowsmith C."/>
            <person name="Carver T."/>
            <person name="Peters N."/>
            <person name="Adlem E."/>
            <person name="Kerhornou A."/>
            <person name="Lord A."/>
            <person name="Murphy L."/>
            <person name="Seeger K."/>
            <person name="Squares R."/>
            <person name="Rutter S."/>
            <person name="Quail M.A."/>
            <person name="Rajandream M.A."/>
            <person name="Harris D."/>
            <person name="Churcher C."/>
            <person name="Bentley S.D."/>
            <person name="Parkhill J."/>
            <person name="Thomson N.R."/>
            <person name="Avison M.B."/>
        </authorList>
    </citation>
    <scope>NUCLEOTIDE SEQUENCE [LARGE SCALE GENOMIC DNA]</scope>
    <source>
        <strain evidence="2">K279a</strain>
    </source>
</reference>
<feature type="transmembrane region" description="Helical" evidence="1">
    <location>
        <begin position="12"/>
        <end position="35"/>
    </location>
</feature>
<name>B2FK87_STRMK</name>
<evidence type="ECO:0008006" key="4">
    <source>
        <dbReference type="Google" id="ProtNLM"/>
    </source>
</evidence>
<gene>
    <name evidence="2" type="ordered locus">Smlt1714</name>
</gene>
<evidence type="ECO:0000313" key="3">
    <source>
        <dbReference type="Proteomes" id="UP000008840"/>
    </source>
</evidence>
<keyword evidence="1" id="KW-0812">Transmembrane</keyword>
<sequence length="110" mass="11574">MMNATTSARGWPWGLIALGLSVLTWIALVVGVLAFTAGFRPPGDGNNGVQATQWWLLGALVTMVLSFLGSPVAMVLAWRRRRGPILAAVAGALLVMLVSMVLIVIGSSWG</sequence>
<keyword evidence="3" id="KW-1185">Reference proteome</keyword>
<feature type="transmembrane region" description="Helical" evidence="1">
    <location>
        <begin position="55"/>
        <end position="78"/>
    </location>
</feature>
<organism evidence="2 3">
    <name type="scientific">Stenotrophomonas maltophilia (strain K279a)</name>
    <dbReference type="NCBI Taxonomy" id="522373"/>
    <lineage>
        <taxon>Bacteria</taxon>
        <taxon>Pseudomonadati</taxon>
        <taxon>Pseudomonadota</taxon>
        <taxon>Gammaproteobacteria</taxon>
        <taxon>Lysobacterales</taxon>
        <taxon>Lysobacteraceae</taxon>
        <taxon>Stenotrophomonas</taxon>
        <taxon>Stenotrophomonas maltophilia group</taxon>
    </lineage>
</organism>
<evidence type="ECO:0000256" key="1">
    <source>
        <dbReference type="SAM" id="Phobius"/>
    </source>
</evidence>
<proteinExistence type="predicted"/>
<dbReference type="Proteomes" id="UP000008840">
    <property type="component" value="Chromosome"/>
</dbReference>
<dbReference type="EnsemblBacteria" id="CAQ45238">
    <property type="protein sequence ID" value="CAQ45238"/>
    <property type="gene ID" value="Smlt1714"/>
</dbReference>
<dbReference type="EMBL" id="AM743169">
    <property type="protein sequence ID" value="CAQ45238.1"/>
    <property type="molecule type" value="Genomic_DNA"/>
</dbReference>